<dbReference type="AlphaFoldDB" id="A0A8X6JBR6"/>
<reference evidence="1" key="1">
    <citation type="submission" date="2020-07" db="EMBL/GenBank/DDBJ databases">
        <title>Multicomponent nature underlies the extraordinary mechanical properties of spider dragline silk.</title>
        <authorList>
            <person name="Kono N."/>
            <person name="Nakamura H."/>
            <person name="Mori M."/>
            <person name="Yoshida Y."/>
            <person name="Ohtoshi R."/>
            <person name="Malay A.D."/>
            <person name="Moran D.A.P."/>
            <person name="Tomita M."/>
            <person name="Numata K."/>
            <person name="Arakawa K."/>
        </authorList>
    </citation>
    <scope>NUCLEOTIDE SEQUENCE</scope>
</reference>
<gene>
    <name evidence="1" type="ORF">TNCT_727781</name>
</gene>
<keyword evidence="2" id="KW-1185">Reference proteome</keyword>
<sequence>MFAVANEMLNRLDEVTTYQHGRYISSSEAVWCLLNSPIHQRDEDGDILEIKPCSTYTEVCQVLRLLEDDSHWYQAMEEAAVSQSPAQLRNLFTILVAAYVA</sequence>
<dbReference type="Proteomes" id="UP000887116">
    <property type="component" value="Unassembled WGS sequence"/>
</dbReference>
<dbReference type="EMBL" id="BMAO01015263">
    <property type="protein sequence ID" value="GFR00576.1"/>
    <property type="molecule type" value="Genomic_DNA"/>
</dbReference>
<organism evidence="1 2">
    <name type="scientific">Trichonephila clavata</name>
    <name type="common">Joro spider</name>
    <name type="synonym">Nephila clavata</name>
    <dbReference type="NCBI Taxonomy" id="2740835"/>
    <lineage>
        <taxon>Eukaryota</taxon>
        <taxon>Metazoa</taxon>
        <taxon>Ecdysozoa</taxon>
        <taxon>Arthropoda</taxon>
        <taxon>Chelicerata</taxon>
        <taxon>Arachnida</taxon>
        <taxon>Araneae</taxon>
        <taxon>Araneomorphae</taxon>
        <taxon>Entelegynae</taxon>
        <taxon>Araneoidea</taxon>
        <taxon>Nephilidae</taxon>
        <taxon>Trichonephila</taxon>
    </lineage>
</organism>
<evidence type="ECO:0000313" key="2">
    <source>
        <dbReference type="Proteomes" id="UP000887116"/>
    </source>
</evidence>
<accession>A0A8X6JBR6</accession>
<evidence type="ECO:0000313" key="1">
    <source>
        <dbReference type="EMBL" id="GFR00576.1"/>
    </source>
</evidence>
<name>A0A8X6JBR6_TRICU</name>
<proteinExistence type="predicted"/>
<protein>
    <submittedName>
        <fullName evidence="1">Uncharacterized protein</fullName>
    </submittedName>
</protein>
<comment type="caution">
    <text evidence="1">The sequence shown here is derived from an EMBL/GenBank/DDBJ whole genome shotgun (WGS) entry which is preliminary data.</text>
</comment>